<dbReference type="EMBL" id="CP139487">
    <property type="protein sequence ID" value="WPU65867.1"/>
    <property type="molecule type" value="Genomic_DNA"/>
</dbReference>
<dbReference type="PANTHER" id="PTHR30160">
    <property type="entry name" value="TETRAACYLDISACCHARIDE 4'-KINASE-RELATED"/>
    <property type="match status" value="1"/>
</dbReference>
<reference evidence="3 4" key="1">
    <citation type="submission" date="2023-11" db="EMBL/GenBank/DDBJ databases">
        <title>Peredibacter starrii A3.12.</title>
        <authorList>
            <person name="Mitchell R.J."/>
        </authorList>
    </citation>
    <scope>NUCLEOTIDE SEQUENCE [LARGE SCALE GENOMIC DNA]</scope>
    <source>
        <strain evidence="3 4">A3.12</strain>
    </source>
</reference>
<proteinExistence type="predicted"/>
<dbReference type="Pfam" id="PF01075">
    <property type="entry name" value="Glyco_transf_9"/>
    <property type="match status" value="1"/>
</dbReference>
<dbReference type="Proteomes" id="UP001324634">
    <property type="component" value="Chromosome"/>
</dbReference>
<accession>A0AAX4HRJ4</accession>
<dbReference type="InterPro" id="IPR002201">
    <property type="entry name" value="Glyco_trans_9"/>
</dbReference>
<keyword evidence="4" id="KW-1185">Reference proteome</keyword>
<dbReference type="RefSeq" id="WP_321397199.1">
    <property type="nucleotide sequence ID" value="NZ_CP139487.1"/>
</dbReference>
<dbReference type="KEGG" id="psti:SOO65_03825"/>
<name>A0AAX4HRJ4_9BACT</name>
<dbReference type="SUPFAM" id="SSF53756">
    <property type="entry name" value="UDP-Glycosyltransferase/glycogen phosphorylase"/>
    <property type="match status" value="1"/>
</dbReference>
<dbReference type="InterPro" id="IPR051199">
    <property type="entry name" value="LPS_LOS_Heptosyltrfase"/>
</dbReference>
<organism evidence="3 4">
    <name type="scientific">Peredibacter starrii</name>
    <dbReference type="NCBI Taxonomy" id="28202"/>
    <lineage>
        <taxon>Bacteria</taxon>
        <taxon>Pseudomonadati</taxon>
        <taxon>Bdellovibrionota</taxon>
        <taxon>Bacteriovoracia</taxon>
        <taxon>Bacteriovoracales</taxon>
        <taxon>Bacteriovoracaceae</taxon>
        <taxon>Peredibacter</taxon>
    </lineage>
</organism>
<dbReference type="Gene3D" id="3.40.50.2000">
    <property type="entry name" value="Glycogen Phosphorylase B"/>
    <property type="match status" value="2"/>
</dbReference>
<gene>
    <name evidence="3" type="ORF">SOO65_03825</name>
</gene>
<evidence type="ECO:0000256" key="1">
    <source>
        <dbReference type="ARBA" id="ARBA00022676"/>
    </source>
</evidence>
<dbReference type="AlphaFoldDB" id="A0AAX4HRJ4"/>
<evidence type="ECO:0000313" key="3">
    <source>
        <dbReference type="EMBL" id="WPU65867.1"/>
    </source>
</evidence>
<keyword evidence="1" id="KW-0328">Glycosyltransferase</keyword>
<evidence type="ECO:0000256" key="2">
    <source>
        <dbReference type="ARBA" id="ARBA00022679"/>
    </source>
</evidence>
<dbReference type="GO" id="GO:0009244">
    <property type="term" value="P:lipopolysaccharide core region biosynthetic process"/>
    <property type="evidence" value="ECO:0007669"/>
    <property type="project" value="TreeGrafter"/>
</dbReference>
<protein>
    <submittedName>
        <fullName evidence="3">Glycosyltransferase family 9 protein</fullName>
    </submittedName>
</protein>
<dbReference type="CDD" id="cd03789">
    <property type="entry name" value="GT9_LPS_heptosyltransferase"/>
    <property type="match status" value="1"/>
</dbReference>
<sequence length="340" mass="38224">MSDASSKNILIIQTAFIGDTILASQFVRAVKEQFPNSKIHFFLRKGNESVIQGLPTIEKTWIWDKQGGKTKNLFKLISELRKIKFDMVFNLHRHFNSGLVTSMMKSPIKVGFKQNPMSFAFTHKVNHQIPDPRGWHEVQRNLELLKQAVPTLQIVDNSKNYKPELPIQQKNIDKVSQYITDNYFVVAPASVWFTKAWSEHKYRELTVELAKLGKVYFIGAPSDKDLCDRIRQDNPNTVNLCGGLNLLDSAALMKNARRVFVNDSAPLHLASCVNAKTTAVFCSTIPGFGYTPLADDSVVVDVGDSLSCRPCGLHGYKACPLGHFKCAEDIEIKKVMATIH</sequence>
<dbReference type="GO" id="GO:0005829">
    <property type="term" value="C:cytosol"/>
    <property type="evidence" value="ECO:0007669"/>
    <property type="project" value="TreeGrafter"/>
</dbReference>
<dbReference type="GO" id="GO:0008713">
    <property type="term" value="F:ADP-heptose-lipopolysaccharide heptosyltransferase activity"/>
    <property type="evidence" value="ECO:0007669"/>
    <property type="project" value="TreeGrafter"/>
</dbReference>
<evidence type="ECO:0000313" key="4">
    <source>
        <dbReference type="Proteomes" id="UP001324634"/>
    </source>
</evidence>
<keyword evidence="2" id="KW-0808">Transferase</keyword>
<dbReference type="PANTHER" id="PTHR30160:SF1">
    <property type="entry name" value="LIPOPOLYSACCHARIDE 1,2-N-ACETYLGLUCOSAMINETRANSFERASE-RELATED"/>
    <property type="match status" value="1"/>
</dbReference>